<dbReference type="HOGENOM" id="CLU_107907_0_5_9"/>
<dbReference type="InterPro" id="IPR037914">
    <property type="entry name" value="SpoVT-AbrB_sf"/>
</dbReference>
<keyword evidence="10" id="KW-1185">Reference proteome</keyword>
<dbReference type="Proteomes" id="UP000029507">
    <property type="component" value="Chromosome"/>
</dbReference>
<proteinExistence type="inferred from homology"/>
<evidence type="ECO:0000256" key="4">
    <source>
        <dbReference type="ARBA" id="ARBA00023015"/>
    </source>
</evidence>
<dbReference type="InterPro" id="IPR007159">
    <property type="entry name" value="SpoVT-AbrB_dom"/>
</dbReference>
<dbReference type="GO" id="GO:0051301">
    <property type="term" value="P:cell division"/>
    <property type="evidence" value="ECO:0007669"/>
    <property type="project" value="UniProtKB-KW"/>
</dbReference>
<keyword evidence="3" id="KW-0677">Repeat</keyword>
<dbReference type="FunFam" id="3.40.1550.20:FF:000002">
    <property type="entry name" value="Transcriptional regulator MraZ"/>
    <property type="match status" value="1"/>
</dbReference>
<organism evidence="9 10">
    <name type="scientific">Paenibacillus stellifer</name>
    <dbReference type="NCBI Taxonomy" id="169760"/>
    <lineage>
        <taxon>Bacteria</taxon>
        <taxon>Bacillati</taxon>
        <taxon>Bacillota</taxon>
        <taxon>Bacilli</taxon>
        <taxon>Bacillales</taxon>
        <taxon>Paenibacillaceae</taxon>
        <taxon>Paenibacillus</taxon>
    </lineage>
</organism>
<gene>
    <name evidence="7" type="primary">mraZ</name>
    <name evidence="9" type="ORF">PSTEL_19515</name>
</gene>
<dbReference type="GO" id="GO:0000976">
    <property type="term" value="F:transcription cis-regulatory region binding"/>
    <property type="evidence" value="ECO:0007669"/>
    <property type="project" value="TreeGrafter"/>
</dbReference>
<keyword evidence="6 7" id="KW-0804">Transcription</keyword>
<accession>A0A089LVR3</accession>
<evidence type="ECO:0000256" key="6">
    <source>
        <dbReference type="ARBA" id="ARBA00023163"/>
    </source>
</evidence>
<sequence length="145" mass="16853">MFMGEYQHSVDDKGRIIIPAKFRELLGTSFVATRGLDSCLFVYPMEEWAIMEQKLKSLPLMKSDARAFSRFFFSGATECQWDKQGRVTLPANLREYAKLDKDCVILGVSNRVEIWNKELWEQYFGQSEASFNVIAEKLVDFNFEL</sequence>
<evidence type="ECO:0000256" key="5">
    <source>
        <dbReference type="ARBA" id="ARBA00023125"/>
    </source>
</evidence>
<keyword evidence="4 7" id="KW-0805">Transcription regulation</keyword>
<dbReference type="PROSITE" id="PS51740">
    <property type="entry name" value="SPOVT_ABRB"/>
    <property type="match status" value="2"/>
</dbReference>
<dbReference type="Gene3D" id="3.40.1550.20">
    <property type="entry name" value="Transcriptional regulator MraZ domain"/>
    <property type="match status" value="1"/>
</dbReference>
<dbReference type="STRING" id="169760.PSTEL_19515"/>
<dbReference type="AlphaFoldDB" id="A0A089LVR3"/>
<dbReference type="GO" id="GO:0005737">
    <property type="term" value="C:cytoplasm"/>
    <property type="evidence" value="ECO:0007669"/>
    <property type="project" value="UniProtKB-UniRule"/>
</dbReference>
<dbReference type="InterPro" id="IPR035644">
    <property type="entry name" value="MraZ_C"/>
</dbReference>
<dbReference type="InterPro" id="IPR035642">
    <property type="entry name" value="MraZ_N"/>
</dbReference>
<reference evidence="9 10" key="1">
    <citation type="submission" date="2014-08" db="EMBL/GenBank/DDBJ databases">
        <title>Comparative genomics of the Paenibacillus odorifer group.</title>
        <authorList>
            <person name="den Bakker H.C."/>
            <person name="Tsai Y.-C."/>
            <person name="Martin N."/>
            <person name="Korlach J."/>
            <person name="Wiedmann M."/>
        </authorList>
    </citation>
    <scope>NUCLEOTIDE SEQUENCE [LARGE SCALE GENOMIC DNA]</scope>
    <source>
        <strain evidence="9 10">DSM 14472</strain>
    </source>
</reference>
<dbReference type="PANTHER" id="PTHR34701">
    <property type="entry name" value="TRANSCRIPTIONAL REGULATOR MRAZ"/>
    <property type="match status" value="1"/>
</dbReference>
<dbReference type="GO" id="GO:2000143">
    <property type="term" value="P:negative regulation of DNA-templated transcription initiation"/>
    <property type="evidence" value="ECO:0007669"/>
    <property type="project" value="TreeGrafter"/>
</dbReference>
<dbReference type="HAMAP" id="MF_01008">
    <property type="entry name" value="MraZ"/>
    <property type="match status" value="1"/>
</dbReference>
<dbReference type="GO" id="GO:0009295">
    <property type="term" value="C:nucleoid"/>
    <property type="evidence" value="ECO:0007669"/>
    <property type="project" value="UniProtKB-SubCell"/>
</dbReference>
<dbReference type="EMBL" id="CP009286">
    <property type="protein sequence ID" value="AIQ64972.1"/>
    <property type="molecule type" value="Genomic_DNA"/>
</dbReference>
<dbReference type="InterPro" id="IPR003444">
    <property type="entry name" value="MraZ"/>
</dbReference>
<dbReference type="PANTHER" id="PTHR34701:SF1">
    <property type="entry name" value="TRANSCRIPTIONAL REGULATOR MRAZ"/>
    <property type="match status" value="1"/>
</dbReference>
<evidence type="ECO:0000313" key="9">
    <source>
        <dbReference type="EMBL" id="AIQ64972.1"/>
    </source>
</evidence>
<dbReference type="CDD" id="cd16321">
    <property type="entry name" value="MraZ_C"/>
    <property type="match status" value="1"/>
</dbReference>
<evidence type="ECO:0000256" key="1">
    <source>
        <dbReference type="ARBA" id="ARBA00013860"/>
    </source>
</evidence>
<dbReference type="NCBIfam" id="TIGR00242">
    <property type="entry name" value="division/cell wall cluster transcriptional repressor MraZ"/>
    <property type="match status" value="1"/>
</dbReference>
<dbReference type="Pfam" id="PF02381">
    <property type="entry name" value="MraZ"/>
    <property type="match status" value="2"/>
</dbReference>
<keyword evidence="2 7" id="KW-0963">Cytoplasm</keyword>
<dbReference type="KEGG" id="pste:PSTEL_19515"/>
<dbReference type="SUPFAM" id="SSF89447">
    <property type="entry name" value="AbrB/MazE/MraZ-like"/>
    <property type="match status" value="1"/>
</dbReference>
<comment type="subcellular location">
    <subcellularLocation>
        <location evidence="7">Cytoplasm</location>
        <location evidence="7">Nucleoid</location>
    </subcellularLocation>
</comment>
<protein>
    <recommendedName>
        <fullName evidence="1 7">Transcriptional regulator MraZ</fullName>
    </recommendedName>
</protein>
<comment type="similarity">
    <text evidence="7">Belongs to the MraZ family.</text>
</comment>
<feature type="domain" description="SpoVT-AbrB" evidence="8">
    <location>
        <begin position="5"/>
        <end position="47"/>
    </location>
</feature>
<keyword evidence="9" id="KW-0132">Cell division</keyword>
<dbReference type="GO" id="GO:0003700">
    <property type="term" value="F:DNA-binding transcription factor activity"/>
    <property type="evidence" value="ECO:0007669"/>
    <property type="project" value="UniProtKB-UniRule"/>
</dbReference>
<dbReference type="OrthoDB" id="9807753at2"/>
<evidence type="ECO:0000259" key="8">
    <source>
        <dbReference type="PROSITE" id="PS51740"/>
    </source>
</evidence>
<evidence type="ECO:0000256" key="2">
    <source>
        <dbReference type="ARBA" id="ARBA00022490"/>
    </source>
</evidence>
<evidence type="ECO:0000256" key="3">
    <source>
        <dbReference type="ARBA" id="ARBA00022737"/>
    </source>
</evidence>
<name>A0A089LVR3_9BACL</name>
<keyword evidence="5 7" id="KW-0238">DNA-binding</keyword>
<dbReference type="RefSeq" id="WP_038697654.1">
    <property type="nucleotide sequence ID" value="NZ_CP009286.1"/>
</dbReference>
<dbReference type="InterPro" id="IPR020603">
    <property type="entry name" value="MraZ_dom"/>
</dbReference>
<evidence type="ECO:0000313" key="10">
    <source>
        <dbReference type="Proteomes" id="UP000029507"/>
    </source>
</evidence>
<feature type="domain" description="SpoVT-AbrB" evidence="8">
    <location>
        <begin position="76"/>
        <end position="119"/>
    </location>
</feature>
<dbReference type="InterPro" id="IPR038619">
    <property type="entry name" value="MraZ_sf"/>
</dbReference>
<evidence type="ECO:0000256" key="7">
    <source>
        <dbReference type="HAMAP-Rule" id="MF_01008"/>
    </source>
</evidence>
<dbReference type="CDD" id="cd16320">
    <property type="entry name" value="MraZ_N"/>
    <property type="match status" value="1"/>
</dbReference>
<keyword evidence="9" id="KW-0131">Cell cycle</keyword>
<comment type="subunit">
    <text evidence="7">Forms oligomers.</text>
</comment>